<evidence type="ECO:0000256" key="2">
    <source>
        <dbReference type="ARBA" id="ARBA00022741"/>
    </source>
</evidence>
<accession>A0A8J3E0N9</accession>
<evidence type="ECO:0000259" key="12">
    <source>
        <dbReference type="PROSITE" id="PS51194"/>
    </source>
</evidence>
<keyword evidence="5" id="KW-0347">Helicase</keyword>
<comment type="caution">
    <text evidence="13">The sequence shown here is derived from an EMBL/GenBank/DDBJ whole genome shotgun (WGS) entry which is preliminary data.</text>
</comment>
<keyword evidence="7 9" id="KW-0238">DNA-binding</keyword>
<evidence type="ECO:0000256" key="5">
    <source>
        <dbReference type="ARBA" id="ARBA00022806"/>
    </source>
</evidence>
<reference evidence="13" key="2">
    <citation type="submission" date="2020-09" db="EMBL/GenBank/DDBJ databases">
        <authorList>
            <person name="Sun Q."/>
            <person name="Zhou Y."/>
        </authorList>
    </citation>
    <scope>NUCLEOTIDE SEQUENCE</scope>
    <source>
        <strain evidence="13">CGMCC 1.15725</strain>
    </source>
</reference>
<keyword evidence="3 9" id="KW-0227">DNA damage</keyword>
<keyword evidence="8 9" id="KW-0234">DNA repair</keyword>
<keyword evidence="2 9" id="KW-0547">Nucleotide-binding</keyword>
<dbReference type="InterPro" id="IPR036101">
    <property type="entry name" value="CarD-like/TRCF_RID_sf"/>
</dbReference>
<dbReference type="Pfam" id="PF00271">
    <property type="entry name" value="Helicase_C"/>
    <property type="match status" value="1"/>
</dbReference>
<dbReference type="Gene3D" id="2.40.10.170">
    <property type="match status" value="1"/>
</dbReference>
<evidence type="ECO:0000256" key="10">
    <source>
        <dbReference type="SAM" id="MobiDB-lite"/>
    </source>
</evidence>
<evidence type="ECO:0000256" key="8">
    <source>
        <dbReference type="ARBA" id="ARBA00023204"/>
    </source>
</evidence>
<comment type="similarity">
    <text evidence="9">In the C-terminal section; belongs to the helicase family. RecG subfamily.</text>
</comment>
<sequence length="1187" mass="131172">MQPLHQLLAKPGKVLIHGAPEGHDAQTLGQLVAGGFIKTLLHVCRDDGRVERLRSALTFFVPDVEVLSFPAWDCLPYDRVSPNPEIVSRRINTLTRLAGDNGDKPRIVITTMNALVQRIPPRKIFRERVLTLKVGGRIPTDRLLSFLRNNGYVRTDTVREAGEFAVRGGIVDLFPAGKAEPLRLDFFGDQIDQIRRFDPMTQRSTAKLEGVSLKPVSEVLLDEQAISRFRSRYRDQFGGAGMDDPLYVAVSEGRRHIGMEHWLPLYYESLETLFDYLPGATVSCDYQAEDVRKTRLETVAEFYAARQSITGAARVDAATVYKPVKPDQLFIGDAEWERVLAGRAVAQVTPFAPPPEAAGGSYDAGARSGLNFAEARANPKVNVFEVVRDRIAELQRASRKVAIAAFTNGAAERLKSVLTERGIRDVERVANWGELQELSPRRVGLIVLPLEHGYEVGRLTLIGEQDILGDRLVRPKRRRSNVDKFIAEVSTLAVGDFVVHADHGIGRYDGLETLDVGGAAHDCLKVIYQGDDKLFVPVENIEVLSRYGSEDSEAQLDKLGGVAWQSRKARVKQRIKDIADQLIKVAADRQVRDGETLKTPEGLYEEFAARFPYPETEDQLNAIGETLEDLGSGRPMDRLICGDVGFGKTEVALRAAFVAAMTGVQVAIVVPTTLLSRQHFKNFQARFAGLPLRVEQLSRLVPAKQAAEVKKDLAEGKVDVVVGTHALLAKGVEFKHLGLLIVDEEQHFGVSQKERLKRLKSNVHVLTLTATPIPRTLQMALSGVREMSLISTPPVDRLAVRTFVMPYDPVVVREAILRERNRGGQCFYIVPRLADLDGVKEALTALVPEIKVAIAHGRLGPTELEDIMTAFDDGKYDLLLATNIVESGLDIPAANTMILHRSHMFGLSQLYQLRGRVGRGKTRAYCYLTVPPDRALTETAMKRLEVMQTLDTLGAGFQLASHDLDIRGAGNLLGDEQSGHIREVGIELYQHLLEEAVAEARSRAEGEALAAEDWTPTITLGTSVLIPENYVADLSVRLGLYRRLSSLVDRREIDGFAAELIDRFGPLPAEVENLLEIVAIKRLCKQAGVEKVDAGPKGATIAFRNNSFANPTKLIELIQKEAGTMKVRPDQKLVWMRNMEEAPVRVTAVKKLLARLAEFVTAAKPGAPDKLPPPTPVLVKKPAQARR</sequence>
<organism evidence="13 14">
    <name type="scientific">Aliidongia dinghuensis</name>
    <dbReference type="NCBI Taxonomy" id="1867774"/>
    <lineage>
        <taxon>Bacteria</taxon>
        <taxon>Pseudomonadati</taxon>
        <taxon>Pseudomonadota</taxon>
        <taxon>Alphaproteobacteria</taxon>
        <taxon>Rhodospirillales</taxon>
        <taxon>Dongiaceae</taxon>
        <taxon>Aliidongia</taxon>
    </lineage>
</organism>
<dbReference type="InterPro" id="IPR003711">
    <property type="entry name" value="CarD-like/TRCF_RID"/>
</dbReference>
<evidence type="ECO:0000313" key="13">
    <source>
        <dbReference type="EMBL" id="GGF03701.1"/>
    </source>
</evidence>
<dbReference type="SUPFAM" id="SSF52540">
    <property type="entry name" value="P-loop containing nucleoside triphosphate hydrolases"/>
    <property type="match status" value="4"/>
</dbReference>
<evidence type="ECO:0000256" key="4">
    <source>
        <dbReference type="ARBA" id="ARBA00022801"/>
    </source>
</evidence>
<dbReference type="EMBL" id="BMJQ01000001">
    <property type="protein sequence ID" value="GGF03701.1"/>
    <property type="molecule type" value="Genomic_DNA"/>
</dbReference>
<feature type="domain" description="Helicase ATP-binding" evidence="11">
    <location>
        <begin position="629"/>
        <end position="790"/>
    </location>
</feature>
<dbReference type="GO" id="GO:0000716">
    <property type="term" value="P:transcription-coupled nucleotide-excision repair, DNA damage recognition"/>
    <property type="evidence" value="ECO:0007669"/>
    <property type="project" value="UniProtKB-UniRule"/>
</dbReference>
<evidence type="ECO:0000256" key="1">
    <source>
        <dbReference type="ARBA" id="ARBA00022490"/>
    </source>
</evidence>
<dbReference type="RefSeq" id="WP_189042337.1">
    <property type="nucleotide sequence ID" value="NZ_BMJQ01000001.1"/>
</dbReference>
<dbReference type="HAMAP" id="MF_00969">
    <property type="entry name" value="TRCF"/>
    <property type="match status" value="1"/>
</dbReference>
<dbReference type="InterPro" id="IPR014001">
    <property type="entry name" value="Helicase_ATP-bd"/>
</dbReference>
<dbReference type="AlphaFoldDB" id="A0A8J3E0N9"/>
<gene>
    <name evidence="9 13" type="primary">mfd</name>
    <name evidence="13" type="ORF">GCM10011611_06450</name>
</gene>
<dbReference type="Pfam" id="PF00270">
    <property type="entry name" value="DEAD"/>
    <property type="match status" value="1"/>
</dbReference>
<dbReference type="SUPFAM" id="SSF141259">
    <property type="entry name" value="CarD-like"/>
    <property type="match status" value="1"/>
</dbReference>
<feature type="compositionally biased region" description="Low complexity" evidence="10">
    <location>
        <begin position="1177"/>
        <end position="1187"/>
    </location>
</feature>
<dbReference type="InterPro" id="IPR041471">
    <property type="entry name" value="UvrB_inter"/>
</dbReference>
<dbReference type="CDD" id="cd17991">
    <property type="entry name" value="DEXHc_TRCF"/>
    <property type="match status" value="1"/>
</dbReference>
<dbReference type="Gene3D" id="3.40.50.11180">
    <property type="match status" value="1"/>
</dbReference>
<dbReference type="InterPro" id="IPR004576">
    <property type="entry name" value="Mfd"/>
</dbReference>
<dbReference type="PROSITE" id="PS51192">
    <property type="entry name" value="HELICASE_ATP_BIND_1"/>
    <property type="match status" value="1"/>
</dbReference>
<dbReference type="GO" id="GO:0005737">
    <property type="term" value="C:cytoplasm"/>
    <property type="evidence" value="ECO:0007669"/>
    <property type="project" value="UniProtKB-SubCell"/>
</dbReference>
<evidence type="ECO:0000313" key="14">
    <source>
        <dbReference type="Proteomes" id="UP000646365"/>
    </source>
</evidence>
<dbReference type="InterPro" id="IPR001650">
    <property type="entry name" value="Helicase_C-like"/>
</dbReference>
<dbReference type="GO" id="GO:0006355">
    <property type="term" value="P:regulation of DNA-templated transcription"/>
    <property type="evidence" value="ECO:0007669"/>
    <property type="project" value="UniProtKB-UniRule"/>
</dbReference>
<dbReference type="SMART" id="SM00490">
    <property type="entry name" value="HELICc"/>
    <property type="match status" value="1"/>
</dbReference>
<evidence type="ECO:0000256" key="9">
    <source>
        <dbReference type="HAMAP-Rule" id="MF_00969"/>
    </source>
</evidence>
<dbReference type="PANTHER" id="PTHR47964">
    <property type="entry name" value="ATP-DEPENDENT DNA HELICASE HOMOLOG RECG, CHLOROPLASTIC"/>
    <property type="match status" value="1"/>
</dbReference>
<dbReference type="InterPro" id="IPR027417">
    <property type="entry name" value="P-loop_NTPase"/>
</dbReference>
<dbReference type="SMART" id="SM01058">
    <property type="entry name" value="CarD_TRCF"/>
    <property type="match status" value="1"/>
</dbReference>
<dbReference type="PROSITE" id="PS51194">
    <property type="entry name" value="HELICASE_CTER"/>
    <property type="match status" value="1"/>
</dbReference>
<dbReference type="GO" id="GO:0003678">
    <property type="term" value="F:DNA helicase activity"/>
    <property type="evidence" value="ECO:0007669"/>
    <property type="project" value="TreeGrafter"/>
</dbReference>
<keyword evidence="6 9" id="KW-0067">ATP-binding</keyword>
<dbReference type="Proteomes" id="UP000646365">
    <property type="component" value="Unassembled WGS sequence"/>
</dbReference>
<keyword evidence="1 9" id="KW-0963">Cytoplasm</keyword>
<dbReference type="SMART" id="SM00982">
    <property type="entry name" value="TRCF"/>
    <property type="match status" value="1"/>
</dbReference>
<dbReference type="Gene3D" id="3.90.1150.50">
    <property type="entry name" value="Transcription-repair-coupling factor, D7 domain"/>
    <property type="match status" value="1"/>
</dbReference>
<dbReference type="NCBIfam" id="TIGR00580">
    <property type="entry name" value="mfd"/>
    <property type="match status" value="1"/>
</dbReference>
<dbReference type="GO" id="GO:0003684">
    <property type="term" value="F:damaged DNA binding"/>
    <property type="evidence" value="ECO:0007669"/>
    <property type="project" value="InterPro"/>
</dbReference>
<protein>
    <recommendedName>
        <fullName evidence="9">Transcription-repair-coupling factor</fullName>
        <shortName evidence="9">TRCF</shortName>
        <ecNumber evidence="9">3.6.4.-</ecNumber>
    </recommendedName>
</protein>
<dbReference type="InterPro" id="IPR005118">
    <property type="entry name" value="TRCF_C"/>
</dbReference>
<comment type="similarity">
    <text evidence="9">In the N-terminal section; belongs to the UvrB family.</text>
</comment>
<dbReference type="InterPro" id="IPR047112">
    <property type="entry name" value="RecG/Mfd"/>
</dbReference>
<reference evidence="13" key="1">
    <citation type="journal article" date="2014" name="Int. J. Syst. Evol. Microbiol.">
        <title>Complete genome sequence of Corynebacterium casei LMG S-19264T (=DSM 44701T), isolated from a smear-ripened cheese.</title>
        <authorList>
            <consortium name="US DOE Joint Genome Institute (JGI-PGF)"/>
            <person name="Walter F."/>
            <person name="Albersmeier A."/>
            <person name="Kalinowski J."/>
            <person name="Ruckert C."/>
        </authorList>
    </citation>
    <scope>NUCLEOTIDE SEQUENCE</scope>
    <source>
        <strain evidence="13">CGMCC 1.15725</strain>
    </source>
</reference>
<dbReference type="EC" id="3.6.4.-" evidence="9"/>
<dbReference type="GO" id="GO:0005524">
    <property type="term" value="F:ATP binding"/>
    <property type="evidence" value="ECO:0007669"/>
    <property type="project" value="UniProtKB-UniRule"/>
</dbReference>
<dbReference type="Gene3D" id="3.40.50.300">
    <property type="entry name" value="P-loop containing nucleotide triphosphate hydrolases"/>
    <property type="match status" value="2"/>
</dbReference>
<feature type="domain" description="Helicase C-terminal" evidence="12">
    <location>
        <begin position="811"/>
        <end position="965"/>
    </location>
</feature>
<comment type="function">
    <text evidence="9">Couples transcription and DNA repair by recognizing RNA polymerase (RNAP) stalled at DNA lesions. Mediates ATP-dependent release of RNAP and its truncated transcript from the DNA, and recruitment of nucleotide excision repair machinery to the damaged site.</text>
</comment>
<evidence type="ECO:0000256" key="3">
    <source>
        <dbReference type="ARBA" id="ARBA00022763"/>
    </source>
</evidence>
<dbReference type="SUPFAM" id="SSF143517">
    <property type="entry name" value="TRCF domain-like"/>
    <property type="match status" value="1"/>
</dbReference>
<dbReference type="Pfam" id="PF02559">
    <property type="entry name" value="CarD_TRCF_RID"/>
    <property type="match status" value="1"/>
</dbReference>
<evidence type="ECO:0000259" key="11">
    <source>
        <dbReference type="PROSITE" id="PS51192"/>
    </source>
</evidence>
<evidence type="ECO:0000256" key="7">
    <source>
        <dbReference type="ARBA" id="ARBA00023125"/>
    </source>
</evidence>
<dbReference type="InterPro" id="IPR037235">
    <property type="entry name" value="TRCF-like_C_D7"/>
</dbReference>
<proteinExistence type="inferred from homology"/>
<evidence type="ECO:0000256" key="6">
    <source>
        <dbReference type="ARBA" id="ARBA00022840"/>
    </source>
</evidence>
<dbReference type="PANTHER" id="PTHR47964:SF1">
    <property type="entry name" value="ATP-DEPENDENT DNA HELICASE HOMOLOG RECG, CHLOROPLASTIC"/>
    <property type="match status" value="1"/>
</dbReference>
<dbReference type="Pfam" id="PF03461">
    <property type="entry name" value="TRCF"/>
    <property type="match status" value="1"/>
</dbReference>
<name>A0A8J3E0N9_9PROT</name>
<dbReference type="Pfam" id="PF17757">
    <property type="entry name" value="UvrB_inter"/>
    <property type="match status" value="1"/>
</dbReference>
<dbReference type="GO" id="GO:0016787">
    <property type="term" value="F:hydrolase activity"/>
    <property type="evidence" value="ECO:0007669"/>
    <property type="project" value="UniProtKB-KW"/>
</dbReference>
<keyword evidence="14" id="KW-1185">Reference proteome</keyword>
<dbReference type="SMART" id="SM00487">
    <property type="entry name" value="DEXDc"/>
    <property type="match status" value="1"/>
</dbReference>
<comment type="subcellular location">
    <subcellularLocation>
        <location evidence="9">Cytoplasm</location>
    </subcellularLocation>
</comment>
<dbReference type="Gene3D" id="3.30.2060.10">
    <property type="entry name" value="Penicillin-binding protein 1b domain"/>
    <property type="match status" value="1"/>
</dbReference>
<dbReference type="InterPro" id="IPR011545">
    <property type="entry name" value="DEAD/DEAH_box_helicase_dom"/>
</dbReference>
<keyword evidence="4 9" id="KW-0378">Hydrolase</keyword>
<feature type="region of interest" description="Disordered" evidence="10">
    <location>
        <begin position="1164"/>
        <end position="1187"/>
    </location>
</feature>